<evidence type="ECO:0000256" key="2">
    <source>
        <dbReference type="ARBA" id="ARBA00022490"/>
    </source>
</evidence>
<feature type="compositionally biased region" description="Polar residues" evidence="5">
    <location>
        <begin position="106"/>
        <end position="122"/>
    </location>
</feature>
<proteinExistence type="predicted"/>
<feature type="compositionally biased region" description="Low complexity" evidence="5">
    <location>
        <begin position="209"/>
        <end position="229"/>
    </location>
</feature>
<dbReference type="PANTHER" id="PTHR21584">
    <property type="entry name" value="DIFFERENTIAL DISPLAY AND ACTIVATED BY P53 DDA3 /G2 S PHASE EXPRESSED 1"/>
    <property type="match status" value="1"/>
</dbReference>
<feature type="compositionally biased region" description="Polar residues" evidence="5">
    <location>
        <begin position="45"/>
        <end position="56"/>
    </location>
</feature>
<feature type="region of interest" description="Disordered" evidence="5">
    <location>
        <begin position="45"/>
        <end position="122"/>
    </location>
</feature>
<evidence type="ECO:0000256" key="4">
    <source>
        <dbReference type="ARBA" id="ARBA00023212"/>
    </source>
</evidence>
<feature type="compositionally biased region" description="Polar residues" evidence="5">
    <location>
        <begin position="180"/>
        <end position="193"/>
    </location>
</feature>
<organism evidence="7 8">
    <name type="scientific">Pelobates cultripes</name>
    <name type="common">Western spadefoot toad</name>
    <dbReference type="NCBI Taxonomy" id="61616"/>
    <lineage>
        <taxon>Eukaryota</taxon>
        <taxon>Metazoa</taxon>
        <taxon>Chordata</taxon>
        <taxon>Craniata</taxon>
        <taxon>Vertebrata</taxon>
        <taxon>Euteleostomi</taxon>
        <taxon>Amphibia</taxon>
        <taxon>Batrachia</taxon>
        <taxon>Anura</taxon>
        <taxon>Pelobatoidea</taxon>
        <taxon>Pelobatidae</taxon>
        <taxon>Pelobates</taxon>
    </lineage>
</organism>
<evidence type="ECO:0000259" key="6">
    <source>
        <dbReference type="Pfam" id="PF15259"/>
    </source>
</evidence>
<dbReference type="InterPro" id="IPR026657">
    <property type="entry name" value="DDA3/GTSE-1"/>
</dbReference>
<keyword evidence="2" id="KW-0963">Cytoplasm</keyword>
<feature type="compositionally biased region" description="Polar residues" evidence="5">
    <location>
        <begin position="451"/>
        <end position="460"/>
    </location>
</feature>
<keyword evidence="3" id="KW-0597">Phosphoprotein</keyword>
<dbReference type="PANTHER" id="PTHR21584:SF10">
    <property type="entry name" value="G2 AND S PHASE-EXPRESSED PROTEIN 1"/>
    <property type="match status" value="1"/>
</dbReference>
<feature type="domain" description="G2 and S phase-expressed protein 1 N-terminal" evidence="6">
    <location>
        <begin position="2"/>
        <end position="38"/>
    </location>
</feature>
<evidence type="ECO:0000256" key="1">
    <source>
        <dbReference type="ARBA" id="ARBA00004245"/>
    </source>
</evidence>
<keyword evidence="8" id="KW-1185">Reference proteome</keyword>
<comment type="subcellular location">
    <subcellularLocation>
        <location evidence="1">Cytoplasm</location>
        <location evidence="1">Cytoskeleton</location>
    </subcellularLocation>
</comment>
<evidence type="ECO:0000313" key="7">
    <source>
        <dbReference type="EMBL" id="CAH2278262.1"/>
    </source>
</evidence>
<feature type="compositionally biased region" description="Polar residues" evidence="5">
    <location>
        <begin position="265"/>
        <end position="282"/>
    </location>
</feature>
<reference evidence="7" key="1">
    <citation type="submission" date="2022-03" db="EMBL/GenBank/DDBJ databases">
        <authorList>
            <person name="Alioto T."/>
            <person name="Alioto T."/>
            <person name="Gomez Garrido J."/>
        </authorList>
    </citation>
    <scope>NUCLEOTIDE SEQUENCE</scope>
</reference>
<sequence>MEKFVQESKSKLKLLEAGFECNKTPVALKRETYCVQESPYHQLPPSVQQRLAVSSTDHGKQSGAESSKQCSPIRALKQTKPFSVSPLAQKTKALQPKSNVPAANGNKPTLSRLQNTKTSTMHQQKNFLTVEKPKISKKQSPVRQKHLNSADSIEDLLSDKSSIASDVSDTSINTSIVGQTKRTLQAPSKSNLKTDFKAPGYGAFRRNTSSSSSSHSSINTSLNSSSAFSPPAGNAKLNASLNTSINGCKLKTNSSRLALARPTGGSASSLKTSSTDLSNPLSRQTSAAKVKVAVIGNKPSAVSVGQPRTPAGKFLRQTSAPNLLRFPTQTKAENAVKGVAGSKPQARVLPTPTSRLKLPQKPGAMSPDRSVVKTMQPTRLLSCGDIRSVNAQSTPLKDKPGTQPSVGKTISATPSTKRLSALPTPLNRRTSSVLTTPRTIPRSFAFVRQTPAQSVSTKSSAVKPHLPRNGEYEGNGMHAPISPSSPTEEENSTPDVVPCFLSFSPENKPVCGKESEMEKPLPAPTTETLLIDIGIENNEIDIKVRKPSLVEFDSQPLIDLSNTPECNRRTGHPKSAHIGQLIDLSSPLIKLSPVVNKENMDFDSPLLKF</sequence>
<feature type="region of interest" description="Disordered" evidence="5">
    <location>
        <begin position="260"/>
        <end position="282"/>
    </location>
</feature>
<dbReference type="AlphaFoldDB" id="A0AAD1RU97"/>
<protein>
    <recommendedName>
        <fullName evidence="6">G2 and S phase-expressed protein 1 N-terminal domain-containing protein</fullName>
    </recommendedName>
</protein>
<keyword evidence="4" id="KW-0206">Cytoskeleton</keyword>
<dbReference type="Proteomes" id="UP001295444">
    <property type="component" value="Chromosome 03"/>
</dbReference>
<dbReference type="Pfam" id="PF15259">
    <property type="entry name" value="GTSE1_N"/>
    <property type="match status" value="1"/>
</dbReference>
<gene>
    <name evidence="7" type="ORF">PECUL_23A044477</name>
</gene>
<feature type="region of interest" description="Disordered" evidence="5">
    <location>
        <begin position="180"/>
        <end position="229"/>
    </location>
</feature>
<dbReference type="GO" id="GO:0005881">
    <property type="term" value="C:cytoplasmic microtubule"/>
    <property type="evidence" value="ECO:0007669"/>
    <property type="project" value="TreeGrafter"/>
</dbReference>
<dbReference type="InterPro" id="IPR032768">
    <property type="entry name" value="GTSE1_N"/>
</dbReference>
<evidence type="ECO:0000256" key="3">
    <source>
        <dbReference type="ARBA" id="ARBA00022553"/>
    </source>
</evidence>
<dbReference type="EMBL" id="OW240914">
    <property type="protein sequence ID" value="CAH2278262.1"/>
    <property type="molecule type" value="Genomic_DNA"/>
</dbReference>
<feature type="region of interest" description="Disordered" evidence="5">
    <location>
        <begin position="336"/>
        <end position="370"/>
    </location>
</feature>
<feature type="region of interest" description="Disordered" evidence="5">
    <location>
        <begin position="451"/>
        <end position="494"/>
    </location>
</feature>
<name>A0AAD1RU97_PELCU</name>
<feature type="compositionally biased region" description="Polar residues" evidence="5">
    <location>
        <begin position="402"/>
        <end position="411"/>
    </location>
</feature>
<evidence type="ECO:0000256" key="5">
    <source>
        <dbReference type="SAM" id="MobiDB-lite"/>
    </source>
</evidence>
<dbReference type="GO" id="GO:0008017">
    <property type="term" value="F:microtubule binding"/>
    <property type="evidence" value="ECO:0007669"/>
    <property type="project" value="TreeGrafter"/>
</dbReference>
<accession>A0AAD1RU97</accession>
<feature type="region of interest" description="Disordered" evidence="5">
    <location>
        <begin position="391"/>
        <end position="411"/>
    </location>
</feature>
<evidence type="ECO:0000313" key="8">
    <source>
        <dbReference type="Proteomes" id="UP001295444"/>
    </source>
</evidence>